<evidence type="ECO:0000313" key="3">
    <source>
        <dbReference type="EMBL" id="KAB8193905.1"/>
    </source>
</evidence>
<proteinExistence type="predicted"/>
<organism evidence="3 4">
    <name type="scientific">Marilutibacter maris</name>
    <dbReference type="NCBI Taxonomy" id="1605891"/>
    <lineage>
        <taxon>Bacteria</taxon>
        <taxon>Pseudomonadati</taxon>
        <taxon>Pseudomonadota</taxon>
        <taxon>Gammaproteobacteria</taxon>
        <taxon>Lysobacterales</taxon>
        <taxon>Lysobacteraceae</taxon>
        <taxon>Marilutibacter</taxon>
    </lineage>
</organism>
<dbReference type="EMBL" id="VICD02000086">
    <property type="protein sequence ID" value="KAB8193905.1"/>
    <property type="molecule type" value="Genomic_DNA"/>
</dbReference>
<evidence type="ECO:0000313" key="4">
    <source>
        <dbReference type="Proteomes" id="UP000320431"/>
    </source>
</evidence>
<protein>
    <submittedName>
        <fullName evidence="3">Uncharacterized protein</fullName>
    </submittedName>
</protein>
<dbReference type="Proteomes" id="UP000320431">
    <property type="component" value="Unassembled WGS sequence"/>
</dbReference>
<feature type="transmembrane region" description="Helical" evidence="2">
    <location>
        <begin position="72"/>
        <end position="93"/>
    </location>
</feature>
<accession>A0A508AX06</accession>
<gene>
    <name evidence="3" type="ORF">FKV24_006080</name>
</gene>
<sequence>MGYSKSLKNRNWWEMAFWMLVAAMVVAPPIYAQAVSLPSKELVTRTIVTNCPVEPVGKCMETAGLLQAVGSFYEVVIIVLIALLAAVVSLVYLSIRASSKRQIEEQFEKDLSSAWLQDRLQRKVDEATKLAMADLARRLEIAEGMLQRISQQRDRSEDADGGAIVVGGGDGAG</sequence>
<keyword evidence="2" id="KW-1133">Transmembrane helix</keyword>
<evidence type="ECO:0000256" key="2">
    <source>
        <dbReference type="SAM" id="Phobius"/>
    </source>
</evidence>
<keyword evidence="2" id="KW-0812">Transmembrane</keyword>
<dbReference type="RefSeq" id="WP_141481737.1">
    <property type="nucleotide sequence ID" value="NZ_VICD02000086.1"/>
</dbReference>
<feature type="region of interest" description="Disordered" evidence="1">
    <location>
        <begin position="151"/>
        <end position="173"/>
    </location>
</feature>
<evidence type="ECO:0000256" key="1">
    <source>
        <dbReference type="SAM" id="MobiDB-lite"/>
    </source>
</evidence>
<feature type="compositionally biased region" description="Gly residues" evidence="1">
    <location>
        <begin position="164"/>
        <end position="173"/>
    </location>
</feature>
<dbReference type="AlphaFoldDB" id="A0A508AX06"/>
<reference evidence="3 4" key="1">
    <citation type="submission" date="2019-10" db="EMBL/GenBank/DDBJ databases">
        <title>Lysobacter alkalisoli sp. nov., isolated from saline-alkaline soil.</title>
        <authorList>
            <person name="Sun J.-Q."/>
        </authorList>
    </citation>
    <scope>NUCLEOTIDE SEQUENCE [LARGE SCALE GENOMIC DNA]</scope>
    <source>
        <strain evidence="3 4">KCTC 42381</strain>
    </source>
</reference>
<name>A0A508AX06_9GAMM</name>
<comment type="caution">
    <text evidence="3">The sequence shown here is derived from an EMBL/GenBank/DDBJ whole genome shotgun (WGS) entry which is preliminary data.</text>
</comment>
<keyword evidence="2" id="KW-0472">Membrane</keyword>